<protein>
    <submittedName>
        <fullName evidence="8">Basic amino acid ABC transporter substrate-binding protein</fullName>
    </submittedName>
</protein>
<comment type="similarity">
    <text evidence="2 4">Belongs to the bacterial solute-binding protein 3 family.</text>
</comment>
<evidence type="ECO:0000313" key="8">
    <source>
        <dbReference type="EMBL" id="GAA4477408.1"/>
    </source>
</evidence>
<evidence type="ECO:0000256" key="4">
    <source>
        <dbReference type="RuleBase" id="RU003744"/>
    </source>
</evidence>
<dbReference type="PROSITE" id="PS51257">
    <property type="entry name" value="PROKAR_LIPOPROTEIN"/>
    <property type="match status" value="1"/>
</dbReference>
<dbReference type="RefSeq" id="WP_345183062.1">
    <property type="nucleotide sequence ID" value="NZ_BAABGP010000002.1"/>
</dbReference>
<feature type="chain" id="PRO_5045078910" evidence="5">
    <location>
        <begin position="23"/>
        <end position="275"/>
    </location>
</feature>
<dbReference type="PROSITE" id="PS01039">
    <property type="entry name" value="SBP_BACTERIAL_3"/>
    <property type="match status" value="1"/>
</dbReference>
<dbReference type="SMART" id="SM00062">
    <property type="entry name" value="PBPb"/>
    <property type="match status" value="1"/>
</dbReference>
<sequence>MERRSKIAYGLALAAAATLALAGCSGGGATPTESGSAAAGGTDYGLITGGTITACSDVPYPPFDVLDSNSPIGYSGFDVDLLTAIAKKLDLKVAIQVTNFDTLQSGAALLAGQCDMAASAMTITEDRKKNIDFSDGYYDSLQSLLVKTDSGIKDINGLSGKNVGVQQGTTGENYAKEHAKGANLVQFSDDGVLWPALQGGQIDAILQDQPVNFEHEKADKNYKIVETYKTDEQYGFAFAKGQKESLRKAVNEQLKALKDNGEYKKIYDKYFSTSK</sequence>
<accession>A0ABP8P162</accession>
<evidence type="ECO:0000256" key="3">
    <source>
        <dbReference type="ARBA" id="ARBA00022729"/>
    </source>
</evidence>
<organism evidence="8 9">
    <name type="scientific">Microbacterium panaciterrae</name>
    <dbReference type="NCBI Taxonomy" id="985759"/>
    <lineage>
        <taxon>Bacteria</taxon>
        <taxon>Bacillati</taxon>
        <taxon>Actinomycetota</taxon>
        <taxon>Actinomycetes</taxon>
        <taxon>Micrococcales</taxon>
        <taxon>Microbacteriaceae</taxon>
        <taxon>Microbacterium</taxon>
    </lineage>
</organism>
<dbReference type="InterPro" id="IPR001638">
    <property type="entry name" value="Solute-binding_3/MltF_N"/>
</dbReference>
<dbReference type="Proteomes" id="UP001500731">
    <property type="component" value="Unassembled WGS sequence"/>
</dbReference>
<feature type="domain" description="Solute-binding protein family 3/N-terminal" evidence="6">
    <location>
        <begin position="51"/>
        <end position="274"/>
    </location>
</feature>
<dbReference type="CDD" id="cd13624">
    <property type="entry name" value="PBP2_Arg_Lys_His"/>
    <property type="match status" value="1"/>
</dbReference>
<evidence type="ECO:0000259" key="6">
    <source>
        <dbReference type="SMART" id="SM00062"/>
    </source>
</evidence>
<gene>
    <name evidence="8" type="ORF">GCM10023171_00050</name>
</gene>
<evidence type="ECO:0000313" key="9">
    <source>
        <dbReference type="Proteomes" id="UP001500731"/>
    </source>
</evidence>
<comment type="subcellular location">
    <subcellularLocation>
        <location evidence="1">Cell envelope</location>
    </subcellularLocation>
</comment>
<dbReference type="PANTHER" id="PTHR35936">
    <property type="entry name" value="MEMBRANE-BOUND LYTIC MUREIN TRANSGLYCOSYLASE F"/>
    <property type="match status" value="1"/>
</dbReference>
<evidence type="ECO:0000256" key="2">
    <source>
        <dbReference type="ARBA" id="ARBA00010333"/>
    </source>
</evidence>
<proteinExistence type="inferred from homology"/>
<dbReference type="InterPro" id="IPR001320">
    <property type="entry name" value="Iontro_rcpt_C"/>
</dbReference>
<dbReference type="SMART" id="SM00079">
    <property type="entry name" value="PBPe"/>
    <property type="match status" value="1"/>
</dbReference>
<dbReference type="InterPro" id="IPR018313">
    <property type="entry name" value="SBP_3_CS"/>
</dbReference>
<dbReference type="Pfam" id="PF00497">
    <property type="entry name" value="SBP_bac_3"/>
    <property type="match status" value="1"/>
</dbReference>
<dbReference type="EMBL" id="BAABGP010000002">
    <property type="protein sequence ID" value="GAA4477408.1"/>
    <property type="molecule type" value="Genomic_DNA"/>
</dbReference>
<name>A0ABP8P162_9MICO</name>
<dbReference type="PANTHER" id="PTHR35936:SF17">
    <property type="entry name" value="ARGININE-BINDING EXTRACELLULAR PROTEIN ARTP"/>
    <property type="match status" value="1"/>
</dbReference>
<dbReference type="Gene3D" id="3.40.190.10">
    <property type="entry name" value="Periplasmic binding protein-like II"/>
    <property type="match status" value="2"/>
</dbReference>
<evidence type="ECO:0000256" key="1">
    <source>
        <dbReference type="ARBA" id="ARBA00004196"/>
    </source>
</evidence>
<dbReference type="SUPFAM" id="SSF53850">
    <property type="entry name" value="Periplasmic binding protein-like II"/>
    <property type="match status" value="1"/>
</dbReference>
<keyword evidence="3 5" id="KW-0732">Signal</keyword>
<reference evidence="9" key="1">
    <citation type="journal article" date="2019" name="Int. J. Syst. Evol. Microbiol.">
        <title>The Global Catalogue of Microorganisms (GCM) 10K type strain sequencing project: providing services to taxonomists for standard genome sequencing and annotation.</title>
        <authorList>
            <consortium name="The Broad Institute Genomics Platform"/>
            <consortium name="The Broad Institute Genome Sequencing Center for Infectious Disease"/>
            <person name="Wu L."/>
            <person name="Ma J."/>
        </authorList>
    </citation>
    <scope>NUCLEOTIDE SEQUENCE [LARGE SCALE GENOMIC DNA]</scope>
    <source>
        <strain evidence="9">JCM 17839</strain>
    </source>
</reference>
<comment type="caution">
    <text evidence="8">The sequence shown here is derived from an EMBL/GenBank/DDBJ whole genome shotgun (WGS) entry which is preliminary data.</text>
</comment>
<evidence type="ECO:0000259" key="7">
    <source>
        <dbReference type="SMART" id="SM00079"/>
    </source>
</evidence>
<keyword evidence="9" id="KW-1185">Reference proteome</keyword>
<feature type="signal peptide" evidence="5">
    <location>
        <begin position="1"/>
        <end position="22"/>
    </location>
</feature>
<feature type="domain" description="Ionotropic glutamate receptor C-terminal" evidence="7">
    <location>
        <begin position="51"/>
        <end position="273"/>
    </location>
</feature>
<evidence type="ECO:0000256" key="5">
    <source>
        <dbReference type="SAM" id="SignalP"/>
    </source>
</evidence>